<evidence type="ECO:0000313" key="2">
    <source>
        <dbReference type="EMBL" id="GFY62132.1"/>
    </source>
</evidence>
<evidence type="ECO:0000256" key="1">
    <source>
        <dbReference type="SAM" id="MobiDB-lite"/>
    </source>
</evidence>
<accession>A0A8X6Y0G2</accession>
<dbReference type="Proteomes" id="UP000886998">
    <property type="component" value="Unassembled WGS sequence"/>
</dbReference>
<name>A0A8X6Y0G2_9ARAC</name>
<gene>
    <name evidence="2" type="ORF">TNIN_401931</name>
</gene>
<feature type="compositionally biased region" description="Basic and acidic residues" evidence="1">
    <location>
        <begin position="65"/>
        <end position="76"/>
    </location>
</feature>
<dbReference type="EMBL" id="BMAV01014081">
    <property type="protein sequence ID" value="GFY62132.1"/>
    <property type="molecule type" value="Genomic_DNA"/>
</dbReference>
<comment type="caution">
    <text evidence="2">The sequence shown here is derived from an EMBL/GenBank/DDBJ whole genome shotgun (WGS) entry which is preliminary data.</text>
</comment>
<feature type="region of interest" description="Disordered" evidence="1">
    <location>
        <begin position="1"/>
        <end position="25"/>
    </location>
</feature>
<dbReference type="AlphaFoldDB" id="A0A8X6Y0G2"/>
<feature type="region of interest" description="Disordered" evidence="1">
    <location>
        <begin position="55"/>
        <end position="76"/>
    </location>
</feature>
<sequence>MEVIPTTDMTAERDRLKPCFSDNSSETDIEFSIGEDRPNKPAKIQEKKIRFSPLPLPASTRATRGGREVRLPVRYQ</sequence>
<organism evidence="2 3">
    <name type="scientific">Trichonephila inaurata madagascariensis</name>
    <dbReference type="NCBI Taxonomy" id="2747483"/>
    <lineage>
        <taxon>Eukaryota</taxon>
        <taxon>Metazoa</taxon>
        <taxon>Ecdysozoa</taxon>
        <taxon>Arthropoda</taxon>
        <taxon>Chelicerata</taxon>
        <taxon>Arachnida</taxon>
        <taxon>Araneae</taxon>
        <taxon>Araneomorphae</taxon>
        <taxon>Entelegynae</taxon>
        <taxon>Araneoidea</taxon>
        <taxon>Nephilidae</taxon>
        <taxon>Trichonephila</taxon>
        <taxon>Trichonephila inaurata</taxon>
    </lineage>
</organism>
<evidence type="ECO:0000313" key="3">
    <source>
        <dbReference type="Proteomes" id="UP000886998"/>
    </source>
</evidence>
<keyword evidence="3" id="KW-1185">Reference proteome</keyword>
<reference evidence="2" key="1">
    <citation type="submission" date="2020-08" db="EMBL/GenBank/DDBJ databases">
        <title>Multicomponent nature underlies the extraordinary mechanical properties of spider dragline silk.</title>
        <authorList>
            <person name="Kono N."/>
            <person name="Nakamura H."/>
            <person name="Mori M."/>
            <person name="Yoshida Y."/>
            <person name="Ohtoshi R."/>
            <person name="Malay A.D."/>
            <person name="Moran D.A.P."/>
            <person name="Tomita M."/>
            <person name="Numata K."/>
            <person name="Arakawa K."/>
        </authorList>
    </citation>
    <scope>NUCLEOTIDE SEQUENCE</scope>
</reference>
<proteinExistence type="predicted"/>
<protein>
    <submittedName>
        <fullName evidence="2">Uncharacterized protein</fullName>
    </submittedName>
</protein>